<dbReference type="GeneID" id="25338279"/>
<dbReference type="InterPro" id="IPR038108">
    <property type="entry name" value="RPN13_DEUBAD_sf"/>
</dbReference>
<gene>
    <name evidence="2" type="ORF">EMWEY_00042930</name>
</gene>
<sequence length="164" mass="16646">MAVGGRSSESAAAVENAQVLSSIRAGRCIINGTLVSPDIRRGILELRQHAANKRLLPPSLQTEAEAAAALRCPQLSQSLAALTQAILTDPRPILISMGITSPLPSAADPLEAFALALEEKFKGEAATAAEGEAAAAASTPAAAAAAPGTEDMDQDGPAAEPKKQ</sequence>
<dbReference type="Gene3D" id="1.10.2020.20">
    <property type="match status" value="1"/>
</dbReference>
<feature type="compositionally biased region" description="Low complexity" evidence="1">
    <location>
        <begin position="127"/>
        <end position="149"/>
    </location>
</feature>
<evidence type="ECO:0000256" key="1">
    <source>
        <dbReference type="SAM" id="MobiDB-lite"/>
    </source>
</evidence>
<dbReference type="EMBL" id="HG719370">
    <property type="protein sequence ID" value="CDJ57739.1"/>
    <property type="molecule type" value="Genomic_DNA"/>
</dbReference>
<organism evidence="2 3">
    <name type="scientific">Eimeria maxima</name>
    <name type="common">Coccidian parasite</name>
    <dbReference type="NCBI Taxonomy" id="5804"/>
    <lineage>
        <taxon>Eukaryota</taxon>
        <taxon>Sar</taxon>
        <taxon>Alveolata</taxon>
        <taxon>Apicomplexa</taxon>
        <taxon>Conoidasida</taxon>
        <taxon>Coccidia</taxon>
        <taxon>Eucoccidiorida</taxon>
        <taxon>Eimeriorina</taxon>
        <taxon>Eimeriidae</taxon>
        <taxon>Eimeria</taxon>
    </lineage>
</organism>
<proteinExistence type="predicted"/>
<protein>
    <submittedName>
        <fullName evidence="2">Nucleolar protein family a, putative</fullName>
    </submittedName>
</protein>
<dbReference type="VEuPathDB" id="ToxoDB:EMWEY_00042930"/>
<keyword evidence="3" id="KW-1185">Reference proteome</keyword>
<dbReference type="Proteomes" id="UP000030763">
    <property type="component" value="Unassembled WGS sequence"/>
</dbReference>
<evidence type="ECO:0000313" key="3">
    <source>
        <dbReference type="Proteomes" id="UP000030763"/>
    </source>
</evidence>
<dbReference type="AlphaFoldDB" id="U6M5L8"/>
<dbReference type="RefSeq" id="XP_013334387.1">
    <property type="nucleotide sequence ID" value="XM_013478933.1"/>
</dbReference>
<dbReference type="OrthoDB" id="331175at2759"/>
<reference evidence="2" key="2">
    <citation type="submission" date="2013-10" db="EMBL/GenBank/DDBJ databases">
        <authorList>
            <person name="Aslett M."/>
        </authorList>
    </citation>
    <scope>NUCLEOTIDE SEQUENCE [LARGE SCALE GENOMIC DNA]</scope>
    <source>
        <strain evidence="2">Weybridge</strain>
    </source>
</reference>
<accession>U6M5L8</accession>
<reference evidence="2" key="1">
    <citation type="submission" date="2013-10" db="EMBL/GenBank/DDBJ databases">
        <title>Genomic analysis of the causative agents of coccidiosis in chickens.</title>
        <authorList>
            <person name="Reid A.J."/>
            <person name="Blake D."/>
            <person name="Billington K."/>
            <person name="Browne H."/>
            <person name="Dunn M."/>
            <person name="Hung S."/>
            <person name="Kawahara F."/>
            <person name="Miranda-Saavedra D."/>
            <person name="Mourier T."/>
            <person name="Nagra H."/>
            <person name="Otto T.D."/>
            <person name="Rawlings N."/>
            <person name="Sanchez A."/>
            <person name="Sanders M."/>
            <person name="Subramaniam C."/>
            <person name="Tay Y."/>
            <person name="Dear P."/>
            <person name="Doerig C."/>
            <person name="Gruber A."/>
            <person name="Parkinson J."/>
            <person name="Shirley M."/>
            <person name="Wan K.L."/>
            <person name="Berriman M."/>
            <person name="Tomley F."/>
            <person name="Pain A."/>
        </authorList>
    </citation>
    <scope>NUCLEOTIDE SEQUENCE [LARGE SCALE GENOMIC DNA]</scope>
    <source>
        <strain evidence="2">Weybridge</strain>
    </source>
</reference>
<name>U6M5L8_EIMMA</name>
<feature type="region of interest" description="Disordered" evidence="1">
    <location>
        <begin position="127"/>
        <end position="164"/>
    </location>
</feature>
<evidence type="ECO:0000313" key="2">
    <source>
        <dbReference type="EMBL" id="CDJ57739.1"/>
    </source>
</evidence>